<gene>
    <name evidence="2" type="ORF">RUMHYD_00102</name>
</gene>
<accession>C0CGY9</accession>
<reference evidence="2 3" key="1">
    <citation type="submission" date="2009-01" db="EMBL/GenBank/DDBJ databases">
        <authorList>
            <person name="Fulton L."/>
            <person name="Clifton S."/>
            <person name="Fulton B."/>
            <person name="Xu J."/>
            <person name="Minx P."/>
            <person name="Pepin K.H."/>
            <person name="Johnson M."/>
            <person name="Bhonagiri V."/>
            <person name="Nash W.E."/>
            <person name="Mardis E.R."/>
            <person name="Wilson R.K."/>
        </authorList>
    </citation>
    <scope>NUCLEOTIDE SEQUENCE [LARGE SCALE GENOMIC DNA]</scope>
    <source>
        <strain evidence="3">DSM 10507 / JCM 14656 / S5a33</strain>
    </source>
</reference>
<dbReference type="AlphaFoldDB" id="C0CGY9"/>
<dbReference type="EMBL" id="ACBZ01000002">
    <property type="protein sequence ID" value="EEG51045.1"/>
    <property type="molecule type" value="Genomic_DNA"/>
</dbReference>
<dbReference type="RefSeq" id="WP_005944740.1">
    <property type="nucleotide sequence ID" value="NZ_CP136423.1"/>
</dbReference>
<evidence type="ECO:0000313" key="2">
    <source>
        <dbReference type="EMBL" id="EEG51045.1"/>
    </source>
</evidence>
<name>C0CGY9_BLAHS</name>
<sequence>MEKQHGNYENYNTKLKQDAGNGTSNAPIGPRVGNSEEIVNLIKQYLSQHPANYEPGIESLLEQIYFCYMDFNPVENASVRKNYNGLLDLLHGLALGQISCTEETEEQLIDYVNAACSEYEREAFIEGMKVGARAIIELMGSK</sequence>
<feature type="compositionally biased region" description="Polar residues" evidence="1">
    <location>
        <begin position="7"/>
        <end position="26"/>
    </location>
</feature>
<evidence type="ECO:0000313" key="3">
    <source>
        <dbReference type="Proteomes" id="UP000003100"/>
    </source>
</evidence>
<keyword evidence="3" id="KW-1185">Reference proteome</keyword>
<reference evidence="2 3" key="2">
    <citation type="submission" date="2009-02" db="EMBL/GenBank/DDBJ databases">
        <title>Draft genome sequence of Blautia hydrogenotrophica DSM 10507 (Ruminococcus hydrogenotrophicus DSM 10507).</title>
        <authorList>
            <person name="Sudarsanam P."/>
            <person name="Ley R."/>
            <person name="Guruge J."/>
            <person name="Turnbaugh P.J."/>
            <person name="Mahowald M."/>
            <person name="Liep D."/>
            <person name="Gordon J."/>
        </authorList>
    </citation>
    <scope>NUCLEOTIDE SEQUENCE [LARGE SCALE GENOMIC DNA]</scope>
    <source>
        <strain evidence="3">DSM 10507 / JCM 14656 / S5a33</strain>
    </source>
</reference>
<proteinExistence type="predicted"/>
<feature type="region of interest" description="Disordered" evidence="1">
    <location>
        <begin position="1"/>
        <end position="30"/>
    </location>
</feature>
<dbReference type="PATRIC" id="fig|476272.21.peg.3108"/>
<dbReference type="GeneID" id="86821268"/>
<organism evidence="2 3">
    <name type="scientific">Blautia hydrogenotrophica (strain DSM 10507 / JCM 14656 / S5a33)</name>
    <name type="common">Ruminococcus hydrogenotrophicus</name>
    <dbReference type="NCBI Taxonomy" id="476272"/>
    <lineage>
        <taxon>Bacteria</taxon>
        <taxon>Bacillati</taxon>
        <taxon>Bacillota</taxon>
        <taxon>Clostridia</taxon>
        <taxon>Lachnospirales</taxon>
        <taxon>Lachnospiraceae</taxon>
        <taxon>Blautia</taxon>
    </lineage>
</organism>
<dbReference type="eggNOG" id="ENOG5030H8Z">
    <property type="taxonomic scope" value="Bacteria"/>
</dbReference>
<dbReference type="Proteomes" id="UP000003100">
    <property type="component" value="Unassembled WGS sequence"/>
</dbReference>
<evidence type="ECO:0000256" key="1">
    <source>
        <dbReference type="SAM" id="MobiDB-lite"/>
    </source>
</evidence>
<dbReference type="HOGENOM" id="CLU_1812053_0_0_9"/>
<protein>
    <submittedName>
        <fullName evidence="2">Uncharacterized protein</fullName>
    </submittedName>
</protein>
<comment type="caution">
    <text evidence="2">The sequence shown here is derived from an EMBL/GenBank/DDBJ whole genome shotgun (WGS) entry which is preliminary data.</text>
</comment>